<accession>A0AA48GZ62</accession>
<protein>
    <recommendedName>
        <fullName evidence="3">p-aminobenzoate N-oxygenase AurF</fullName>
    </recommendedName>
</protein>
<dbReference type="AlphaFoldDB" id="A0AA48GZ62"/>
<proteinExistence type="predicted"/>
<dbReference type="EMBL" id="AP027080">
    <property type="protein sequence ID" value="BDU73048.1"/>
    <property type="molecule type" value="Genomic_DNA"/>
</dbReference>
<evidence type="ECO:0000313" key="1">
    <source>
        <dbReference type="EMBL" id="BDU73048.1"/>
    </source>
</evidence>
<dbReference type="Proteomes" id="UP001238179">
    <property type="component" value="Chromosome"/>
</dbReference>
<name>A0AA48GZ62_9BACT</name>
<dbReference type="InterPro" id="IPR009078">
    <property type="entry name" value="Ferritin-like_SF"/>
</dbReference>
<reference evidence="2" key="1">
    <citation type="journal article" date="2023" name="Int. J. Syst. Evol. Microbiol.">
        <title>Mesoterricola silvestris gen. nov., sp. nov., Mesoterricola sediminis sp. nov., Geothrix oryzae sp. nov., Geothrix edaphica sp. nov., Geothrix rubra sp. nov., and Geothrix limicola sp. nov., six novel members of Acidobacteriota isolated from soils.</title>
        <authorList>
            <person name="Itoh H."/>
            <person name="Sugisawa Y."/>
            <person name="Mise K."/>
            <person name="Xu Z."/>
            <person name="Kuniyasu M."/>
            <person name="Ushijima N."/>
            <person name="Kawano K."/>
            <person name="Kobayashi E."/>
            <person name="Shiratori Y."/>
            <person name="Masuda Y."/>
            <person name="Senoo K."/>
        </authorList>
    </citation>
    <scope>NUCLEOTIDE SEQUENCE [LARGE SCALE GENOMIC DNA]</scope>
    <source>
        <strain evidence="2">W79</strain>
    </source>
</reference>
<dbReference type="RefSeq" id="WP_316411691.1">
    <property type="nucleotide sequence ID" value="NZ_AP027080.1"/>
</dbReference>
<organism evidence="1 2">
    <name type="scientific">Mesoterricola silvestris</name>
    <dbReference type="NCBI Taxonomy" id="2927979"/>
    <lineage>
        <taxon>Bacteria</taxon>
        <taxon>Pseudomonadati</taxon>
        <taxon>Acidobacteriota</taxon>
        <taxon>Holophagae</taxon>
        <taxon>Holophagales</taxon>
        <taxon>Holophagaceae</taxon>
        <taxon>Mesoterricola</taxon>
    </lineage>
</organism>
<sequence>MTADTYAECLTRSYRVGWKIKEVLGFVDFDPDRPWLPAPLSGAYGLTCLGPGEKLRMTHVEMGSYAHLFGFVEAFIAPEMVNLAQECGTAHPAAFEALTNFASEEIKHIHLFREIRNRVDEQLGFPLQLLEGEVEVARAVLGRRKGAVLLLTSAIEWLTQEHYTRTMKNADELDPLTREIFRAHWLEESQHARLDHLEALRVFRSLDEAARDATVEDFIWLLAAMDGLLQTQALLDLANVERHLERVFDEAERLEVHGGLLRAKRYAFLESGVTHPEFQDLFQLVTTPSQRDRVQAALGPILLAFPAP</sequence>
<evidence type="ECO:0008006" key="3">
    <source>
        <dbReference type="Google" id="ProtNLM"/>
    </source>
</evidence>
<gene>
    <name evidence="1" type="ORF">METEAL_22220</name>
</gene>
<dbReference type="Pfam" id="PF11583">
    <property type="entry name" value="AurF"/>
    <property type="match status" value="1"/>
</dbReference>
<dbReference type="Gene3D" id="1.10.620.20">
    <property type="entry name" value="Ribonucleotide Reductase, subunit A"/>
    <property type="match status" value="1"/>
</dbReference>
<dbReference type="SUPFAM" id="SSF47240">
    <property type="entry name" value="Ferritin-like"/>
    <property type="match status" value="1"/>
</dbReference>
<dbReference type="InterPro" id="IPR025859">
    <property type="entry name" value="AurF/CmlI"/>
</dbReference>
<dbReference type="InterPro" id="IPR012348">
    <property type="entry name" value="RNR-like"/>
</dbReference>
<dbReference type="GO" id="GO:0016491">
    <property type="term" value="F:oxidoreductase activity"/>
    <property type="evidence" value="ECO:0007669"/>
    <property type="project" value="InterPro"/>
</dbReference>
<keyword evidence="2" id="KW-1185">Reference proteome</keyword>
<dbReference type="KEGG" id="msil:METEAL_22220"/>
<evidence type="ECO:0000313" key="2">
    <source>
        <dbReference type="Proteomes" id="UP001238179"/>
    </source>
</evidence>